<proteinExistence type="predicted"/>
<protein>
    <submittedName>
        <fullName evidence="2">Uncharacterized protein</fullName>
    </submittedName>
</protein>
<accession>A0A3A8A9X7</accession>
<comment type="caution">
    <text evidence="2">The sequence shown here is derived from an EMBL/GenBank/DDBJ whole genome shotgun (WGS) entry which is preliminary data.</text>
</comment>
<feature type="chain" id="PRO_5018663683" evidence="1">
    <location>
        <begin position="40"/>
        <end position="60"/>
    </location>
</feature>
<evidence type="ECO:0000313" key="2">
    <source>
        <dbReference type="EMBL" id="RKF06726.1"/>
    </source>
</evidence>
<reference evidence="2 3" key="1">
    <citation type="journal article" date="2018" name="Int. J. Syst. Bacteriol.">
        <title>Oceaniradius stylonemae gen. nov., sp. nov., isolated from a red alga, Stylonema cornu-cervi.</title>
        <authorList>
            <person name="Jeong S."/>
        </authorList>
    </citation>
    <scope>NUCLEOTIDE SEQUENCE [LARGE SCALE GENOMIC DNA]</scope>
    <source>
        <strain evidence="2 3">StC1</strain>
    </source>
</reference>
<keyword evidence="3" id="KW-1185">Reference proteome</keyword>
<evidence type="ECO:0000256" key="1">
    <source>
        <dbReference type="SAM" id="SignalP"/>
    </source>
</evidence>
<feature type="signal peptide" evidence="1">
    <location>
        <begin position="1"/>
        <end position="39"/>
    </location>
</feature>
<keyword evidence="1" id="KW-0732">Signal</keyword>
<dbReference type="Proteomes" id="UP000246132">
    <property type="component" value="Unassembled WGS sequence"/>
</dbReference>
<sequence length="60" mass="6484">MTMHTTNRRRFQTVRAFGRAALLATLFIGPLAGFAAAQADEGARKGNGVGFVLYVSLMRP</sequence>
<name>A0A3A8A9X7_9HYPH</name>
<evidence type="ECO:0000313" key="3">
    <source>
        <dbReference type="Proteomes" id="UP000246132"/>
    </source>
</evidence>
<dbReference type="RefSeq" id="WP_109767261.1">
    <property type="nucleotide sequence ID" value="NZ_CP159474.1"/>
</dbReference>
<gene>
    <name evidence="2" type="ORF">DEM25_010795</name>
</gene>
<dbReference type="AlphaFoldDB" id="A0A3A8A9X7"/>
<dbReference type="OrthoDB" id="8115973at2"/>
<dbReference type="EMBL" id="QFWV02000006">
    <property type="protein sequence ID" value="RKF06726.1"/>
    <property type="molecule type" value="Genomic_DNA"/>
</dbReference>
<organism evidence="2 3">
    <name type="scientific">Oceaniradius stylonematis</name>
    <dbReference type="NCBI Taxonomy" id="2184161"/>
    <lineage>
        <taxon>Bacteria</taxon>
        <taxon>Pseudomonadati</taxon>
        <taxon>Pseudomonadota</taxon>
        <taxon>Alphaproteobacteria</taxon>
        <taxon>Hyphomicrobiales</taxon>
        <taxon>Ahrensiaceae</taxon>
        <taxon>Oceaniradius</taxon>
    </lineage>
</organism>